<sequence>MTDNGFDEELLLERRHLIGSLEAVVLPSEGTWWMLINILHIYRFSNVASPSVIMCCHMSLCSYGPFDEAEGMLMWVFAMLNA</sequence>
<evidence type="ECO:0000313" key="1">
    <source>
        <dbReference type="EMBL" id="EYC20690.1"/>
    </source>
</evidence>
<dbReference type="Proteomes" id="UP000024635">
    <property type="component" value="Unassembled WGS sequence"/>
</dbReference>
<reference evidence="2" key="1">
    <citation type="journal article" date="2015" name="Nat. Genet.">
        <title>The genome and transcriptome of the zoonotic hookworm Ancylostoma ceylanicum identify infection-specific gene families.</title>
        <authorList>
            <person name="Schwarz E.M."/>
            <person name="Hu Y."/>
            <person name="Antoshechkin I."/>
            <person name="Miller M.M."/>
            <person name="Sternberg P.W."/>
            <person name="Aroian R.V."/>
        </authorList>
    </citation>
    <scope>NUCLEOTIDE SEQUENCE</scope>
    <source>
        <strain evidence="2">HY135</strain>
    </source>
</reference>
<name>A0A016UZT8_9BILA</name>
<proteinExistence type="predicted"/>
<gene>
    <name evidence="1" type="primary">Acey_s0021.g370</name>
    <name evidence="1" type="ORF">Y032_0021g370</name>
</gene>
<dbReference type="EMBL" id="JARK01001357">
    <property type="protein sequence ID" value="EYC20690.1"/>
    <property type="molecule type" value="Genomic_DNA"/>
</dbReference>
<dbReference type="AlphaFoldDB" id="A0A016UZT8"/>
<accession>A0A016UZT8</accession>
<keyword evidence="2" id="KW-1185">Reference proteome</keyword>
<organism evidence="1 2">
    <name type="scientific">Ancylostoma ceylanicum</name>
    <dbReference type="NCBI Taxonomy" id="53326"/>
    <lineage>
        <taxon>Eukaryota</taxon>
        <taxon>Metazoa</taxon>
        <taxon>Ecdysozoa</taxon>
        <taxon>Nematoda</taxon>
        <taxon>Chromadorea</taxon>
        <taxon>Rhabditida</taxon>
        <taxon>Rhabditina</taxon>
        <taxon>Rhabditomorpha</taxon>
        <taxon>Strongyloidea</taxon>
        <taxon>Ancylostomatidae</taxon>
        <taxon>Ancylostomatinae</taxon>
        <taxon>Ancylostoma</taxon>
    </lineage>
</organism>
<protein>
    <submittedName>
        <fullName evidence="1">Uncharacterized protein</fullName>
    </submittedName>
</protein>
<comment type="caution">
    <text evidence="1">The sequence shown here is derived from an EMBL/GenBank/DDBJ whole genome shotgun (WGS) entry which is preliminary data.</text>
</comment>
<evidence type="ECO:0000313" key="2">
    <source>
        <dbReference type="Proteomes" id="UP000024635"/>
    </source>
</evidence>